<evidence type="ECO:0000256" key="6">
    <source>
        <dbReference type="ARBA" id="ARBA00023015"/>
    </source>
</evidence>
<keyword evidence="5" id="KW-0862">Zinc</keyword>
<feature type="region of interest" description="Disordered" evidence="11">
    <location>
        <begin position="227"/>
        <end position="246"/>
    </location>
</feature>
<keyword evidence="6" id="KW-0805">Transcription regulation</keyword>
<evidence type="ECO:0000256" key="9">
    <source>
        <dbReference type="ARBA" id="ARBA00023242"/>
    </source>
</evidence>
<accession>A0A4C1ZWV3</accession>
<comment type="subcellular location">
    <subcellularLocation>
        <location evidence="1">Nucleus</location>
    </subcellularLocation>
</comment>
<protein>
    <submittedName>
        <fullName evidence="13">Wilms tumor protein homolog B</fullName>
    </submittedName>
</protein>
<dbReference type="GO" id="GO:0005634">
    <property type="term" value="C:nucleus"/>
    <property type="evidence" value="ECO:0007669"/>
    <property type="project" value="UniProtKB-SubCell"/>
</dbReference>
<evidence type="ECO:0000256" key="7">
    <source>
        <dbReference type="ARBA" id="ARBA00023125"/>
    </source>
</evidence>
<evidence type="ECO:0000256" key="11">
    <source>
        <dbReference type="SAM" id="MobiDB-lite"/>
    </source>
</evidence>
<sequence length="335" mass="37200">MMEILKESVIARNKVNGDLLAIINSKSVSRQACLPFNNGVLISTVIYGSKSWEWQKKNESRINAVQLRLLRSMCGVSRKNKCRNSDVRGQYGLKEDVVNRVERGWVGRAGSVSSVANADGEGGTEMEEAVAGSSHQHKRLMLSKMLEQITMQLQETKQGDSDVEEDEFSNDNESPPSTPQPPAEDLPLDLSVKSETASAGVVAPGFPCGICGQVFALPDRLAKHISCQHRDQKTKSGQRGSSDQGPSRIYECDVCQRRFTRSDMLTRHARLHTGVKPYACGACGQEFSRSDHLLTHRRTHTGEKPFLCPACPYAACRRDMITRHMRMHVRNALTT</sequence>
<feature type="compositionally biased region" description="Acidic residues" evidence="11">
    <location>
        <begin position="161"/>
        <end position="170"/>
    </location>
</feature>
<dbReference type="GO" id="GO:0003677">
    <property type="term" value="F:DNA binding"/>
    <property type="evidence" value="ECO:0007669"/>
    <property type="project" value="UniProtKB-KW"/>
</dbReference>
<dbReference type="Proteomes" id="UP000299102">
    <property type="component" value="Unassembled WGS sequence"/>
</dbReference>
<evidence type="ECO:0000256" key="1">
    <source>
        <dbReference type="ARBA" id="ARBA00004123"/>
    </source>
</evidence>
<evidence type="ECO:0000259" key="12">
    <source>
        <dbReference type="PROSITE" id="PS50157"/>
    </source>
</evidence>
<keyword evidence="4 10" id="KW-0863">Zinc-finger</keyword>
<dbReference type="PROSITE" id="PS00028">
    <property type="entry name" value="ZINC_FINGER_C2H2_1"/>
    <property type="match status" value="3"/>
</dbReference>
<proteinExistence type="predicted"/>
<name>A0A4C1ZWV3_EUMVA</name>
<feature type="domain" description="C2H2-type" evidence="12">
    <location>
        <begin position="206"/>
        <end position="234"/>
    </location>
</feature>
<evidence type="ECO:0000256" key="4">
    <source>
        <dbReference type="ARBA" id="ARBA00022771"/>
    </source>
</evidence>
<reference evidence="13 14" key="1">
    <citation type="journal article" date="2019" name="Commun. Biol.">
        <title>The bagworm genome reveals a unique fibroin gene that provides high tensile strength.</title>
        <authorList>
            <person name="Kono N."/>
            <person name="Nakamura H."/>
            <person name="Ohtoshi R."/>
            <person name="Tomita M."/>
            <person name="Numata K."/>
            <person name="Arakawa K."/>
        </authorList>
    </citation>
    <scope>NUCLEOTIDE SEQUENCE [LARGE SCALE GENOMIC DNA]</scope>
</reference>
<dbReference type="FunFam" id="3.30.160.60:FF:000787">
    <property type="entry name" value="Zinc finger protein 784"/>
    <property type="match status" value="1"/>
</dbReference>
<comment type="caution">
    <text evidence="13">The sequence shown here is derived from an EMBL/GenBank/DDBJ whole genome shotgun (WGS) entry which is preliminary data.</text>
</comment>
<dbReference type="STRING" id="151549.A0A4C1ZWV3"/>
<feature type="region of interest" description="Disordered" evidence="11">
    <location>
        <begin position="155"/>
        <end position="187"/>
    </location>
</feature>
<dbReference type="PANTHER" id="PTHR24394:SF29">
    <property type="entry name" value="MYONEURIN"/>
    <property type="match status" value="1"/>
</dbReference>
<dbReference type="InterPro" id="IPR013087">
    <property type="entry name" value="Znf_C2H2_type"/>
</dbReference>
<feature type="domain" description="C2H2-type" evidence="12">
    <location>
        <begin position="250"/>
        <end position="277"/>
    </location>
</feature>
<dbReference type="GO" id="GO:0008270">
    <property type="term" value="F:zinc ion binding"/>
    <property type="evidence" value="ECO:0007669"/>
    <property type="project" value="UniProtKB-KW"/>
</dbReference>
<dbReference type="FunFam" id="3.30.160.60:FF:001498">
    <property type="entry name" value="Zinc finger protein 404"/>
    <property type="match status" value="1"/>
</dbReference>
<dbReference type="EMBL" id="BGZK01002362">
    <property type="protein sequence ID" value="GBP93311.1"/>
    <property type="molecule type" value="Genomic_DNA"/>
</dbReference>
<gene>
    <name evidence="13" type="primary">wt1-b</name>
    <name evidence="13" type="ORF">EVAR_66544_1</name>
</gene>
<feature type="compositionally biased region" description="Polar residues" evidence="11">
    <location>
        <begin position="235"/>
        <end position="245"/>
    </location>
</feature>
<keyword evidence="8" id="KW-0804">Transcription</keyword>
<evidence type="ECO:0000256" key="5">
    <source>
        <dbReference type="ARBA" id="ARBA00022833"/>
    </source>
</evidence>
<evidence type="ECO:0000313" key="14">
    <source>
        <dbReference type="Proteomes" id="UP000299102"/>
    </source>
</evidence>
<dbReference type="GO" id="GO:0000981">
    <property type="term" value="F:DNA-binding transcription factor activity, RNA polymerase II-specific"/>
    <property type="evidence" value="ECO:0007669"/>
    <property type="project" value="TreeGrafter"/>
</dbReference>
<keyword evidence="3" id="KW-0677">Repeat</keyword>
<dbReference type="Gene3D" id="3.30.160.60">
    <property type="entry name" value="Classic Zinc Finger"/>
    <property type="match status" value="3"/>
</dbReference>
<dbReference type="SMART" id="SM00355">
    <property type="entry name" value="ZnF_C2H2"/>
    <property type="match status" value="4"/>
</dbReference>
<evidence type="ECO:0000256" key="3">
    <source>
        <dbReference type="ARBA" id="ARBA00022737"/>
    </source>
</evidence>
<dbReference type="SUPFAM" id="SSF57667">
    <property type="entry name" value="beta-beta-alpha zinc fingers"/>
    <property type="match status" value="2"/>
</dbReference>
<organism evidence="13 14">
    <name type="scientific">Eumeta variegata</name>
    <name type="common">Bagworm moth</name>
    <name type="synonym">Eumeta japonica</name>
    <dbReference type="NCBI Taxonomy" id="151549"/>
    <lineage>
        <taxon>Eukaryota</taxon>
        <taxon>Metazoa</taxon>
        <taxon>Ecdysozoa</taxon>
        <taxon>Arthropoda</taxon>
        <taxon>Hexapoda</taxon>
        <taxon>Insecta</taxon>
        <taxon>Pterygota</taxon>
        <taxon>Neoptera</taxon>
        <taxon>Endopterygota</taxon>
        <taxon>Lepidoptera</taxon>
        <taxon>Glossata</taxon>
        <taxon>Ditrysia</taxon>
        <taxon>Tineoidea</taxon>
        <taxon>Psychidae</taxon>
        <taxon>Oiketicinae</taxon>
        <taxon>Eumeta</taxon>
    </lineage>
</organism>
<keyword evidence="9" id="KW-0539">Nucleus</keyword>
<evidence type="ECO:0000256" key="10">
    <source>
        <dbReference type="PROSITE-ProRule" id="PRU00042"/>
    </source>
</evidence>
<keyword evidence="14" id="KW-1185">Reference proteome</keyword>
<evidence type="ECO:0000256" key="8">
    <source>
        <dbReference type="ARBA" id="ARBA00023163"/>
    </source>
</evidence>
<feature type="domain" description="C2H2-type" evidence="12">
    <location>
        <begin position="278"/>
        <end position="305"/>
    </location>
</feature>
<evidence type="ECO:0000256" key="2">
    <source>
        <dbReference type="ARBA" id="ARBA00022723"/>
    </source>
</evidence>
<dbReference type="PANTHER" id="PTHR24394">
    <property type="entry name" value="ZINC FINGER PROTEIN"/>
    <property type="match status" value="1"/>
</dbReference>
<evidence type="ECO:0000313" key="13">
    <source>
        <dbReference type="EMBL" id="GBP93311.1"/>
    </source>
</evidence>
<dbReference type="AlphaFoldDB" id="A0A4C1ZWV3"/>
<dbReference type="Pfam" id="PF00096">
    <property type="entry name" value="zf-C2H2"/>
    <property type="match status" value="2"/>
</dbReference>
<keyword evidence="7" id="KW-0238">DNA-binding</keyword>
<dbReference type="OrthoDB" id="10018191at2759"/>
<dbReference type="FunFam" id="3.30.160.60:FF:000395">
    <property type="entry name" value="zinc finger protein 513"/>
    <property type="match status" value="1"/>
</dbReference>
<keyword evidence="2" id="KW-0479">Metal-binding</keyword>
<dbReference type="PROSITE" id="PS50157">
    <property type="entry name" value="ZINC_FINGER_C2H2_2"/>
    <property type="match status" value="3"/>
</dbReference>
<dbReference type="InterPro" id="IPR036236">
    <property type="entry name" value="Znf_C2H2_sf"/>
</dbReference>